<evidence type="ECO:0000256" key="1">
    <source>
        <dbReference type="ARBA" id="ARBA00004137"/>
    </source>
</evidence>
<keyword evidence="8" id="KW-0813">Transport</keyword>
<dbReference type="Proteomes" id="UP000226192">
    <property type="component" value="Unassembled WGS sequence"/>
</dbReference>
<evidence type="ECO:0000256" key="8">
    <source>
        <dbReference type="RuleBase" id="RU367043"/>
    </source>
</evidence>
<accession>A0A2C5XXH4</accession>
<comment type="caution">
    <text evidence="10">The sequence shown here is derived from an EMBL/GenBank/DDBJ whole genome shotgun (WGS) entry which is preliminary data.</text>
</comment>
<comment type="subunit">
    <text evidence="8">Heterohexamer.</text>
</comment>
<name>A0A2C5XXH4_9HYPO</name>
<keyword evidence="3 8" id="KW-0472">Membrane</keyword>
<keyword evidence="7 8" id="KW-0143">Chaperone</keyword>
<dbReference type="SUPFAM" id="SSF144122">
    <property type="entry name" value="Tim10-like"/>
    <property type="match status" value="1"/>
</dbReference>
<keyword evidence="5 8" id="KW-0811">Translocation</keyword>
<evidence type="ECO:0000313" key="10">
    <source>
        <dbReference type="EMBL" id="PHH59662.1"/>
    </source>
</evidence>
<dbReference type="InterPro" id="IPR004217">
    <property type="entry name" value="Tim10-like"/>
</dbReference>
<feature type="domain" description="Tim10-like" evidence="9">
    <location>
        <begin position="35"/>
        <end position="94"/>
    </location>
</feature>
<comment type="similarity">
    <text evidence="2 8">Belongs to the small Tim family.</text>
</comment>
<dbReference type="GO" id="GO:0015031">
    <property type="term" value="P:protein transport"/>
    <property type="evidence" value="ECO:0007669"/>
    <property type="project" value="UniProtKB-KW"/>
</dbReference>
<protein>
    <recommendedName>
        <fullName evidence="8">Mitochondrial import inner membrane translocase subunit</fullName>
    </recommendedName>
</protein>
<evidence type="ECO:0000256" key="4">
    <source>
        <dbReference type="ARBA" id="ARBA00022927"/>
    </source>
</evidence>
<keyword evidence="4 8" id="KW-0653">Protein transport</keyword>
<evidence type="ECO:0000313" key="11">
    <source>
        <dbReference type="Proteomes" id="UP000226192"/>
    </source>
</evidence>
<proteinExistence type="inferred from homology"/>
<dbReference type="AlphaFoldDB" id="A0A2C5XXH4"/>
<dbReference type="GO" id="GO:0005743">
    <property type="term" value="C:mitochondrial inner membrane"/>
    <property type="evidence" value="ECO:0007669"/>
    <property type="project" value="UniProtKB-SubCell"/>
</dbReference>
<comment type="domain">
    <text evidence="8">The twin CX3C motif contains 4 conserved Cys residues that form 2 disulfide bonds in the mitochondrial intermembrane space.</text>
</comment>
<organism evidence="10 11">
    <name type="scientific">Ophiocordyceps australis</name>
    <dbReference type="NCBI Taxonomy" id="1399860"/>
    <lineage>
        <taxon>Eukaryota</taxon>
        <taxon>Fungi</taxon>
        <taxon>Dikarya</taxon>
        <taxon>Ascomycota</taxon>
        <taxon>Pezizomycotina</taxon>
        <taxon>Sordariomycetes</taxon>
        <taxon>Hypocreomycetidae</taxon>
        <taxon>Hypocreales</taxon>
        <taxon>Ophiocordycipitaceae</taxon>
        <taxon>Ophiocordyceps</taxon>
    </lineage>
</organism>
<evidence type="ECO:0000256" key="6">
    <source>
        <dbReference type="ARBA" id="ARBA00023157"/>
    </source>
</evidence>
<keyword evidence="8" id="KW-0496">Mitochondrion</keyword>
<sequence>MSNTDPSRLEARNVESSLENLSSSDAAELRQYMSLEEKRAAFLAQTHNLTQLCWKKCITGGVKSGDIDRTERTCLSNCVDRFFDIQASIVTQLNALGQN</sequence>
<dbReference type="InterPro" id="IPR035427">
    <property type="entry name" value="Tim10-like_dom_sf"/>
</dbReference>
<comment type="function">
    <text evidence="8">Mitochondrial intermembrane chaperone that participates in the import and insertion of some multi-pass transmembrane proteins into the mitochondrial inner membrane. Also required for the transfer of beta-barrel precursors from the TOM complex to the sorting and assembly machinery (SAM complex) of the outer membrane. Acts as a chaperone-like protein that protects the hydrophobic precursors from aggregation and guide them through the mitochondrial intermembrane space.</text>
</comment>
<dbReference type="Gene3D" id="1.10.287.810">
    <property type="entry name" value="Mitochondrial import inner membrane translocase subunit tim13 like domains"/>
    <property type="match status" value="1"/>
</dbReference>
<comment type="subcellular location">
    <subcellularLocation>
        <location evidence="1 8">Mitochondrion inner membrane</location>
        <topology evidence="1 8">Peripheral membrane protein</topology>
        <orientation evidence="1 8">Intermembrane side</orientation>
    </subcellularLocation>
</comment>
<evidence type="ECO:0000256" key="5">
    <source>
        <dbReference type="ARBA" id="ARBA00023010"/>
    </source>
</evidence>
<reference evidence="10 11" key="1">
    <citation type="submission" date="2017-06" db="EMBL/GenBank/DDBJ databases">
        <title>Ant-infecting Ophiocordyceps genomes reveal a high diversity of potential behavioral manipulation genes and a possible major role for enterotoxins.</title>
        <authorList>
            <person name="De Bekker C."/>
            <person name="Evans H.C."/>
            <person name="Brachmann A."/>
            <person name="Hughes D.P."/>
        </authorList>
    </citation>
    <scope>NUCLEOTIDE SEQUENCE [LARGE SCALE GENOMIC DNA]</scope>
    <source>
        <strain evidence="10 11">Map64</strain>
    </source>
</reference>
<dbReference type="EMBL" id="NJET01000190">
    <property type="protein sequence ID" value="PHH59662.1"/>
    <property type="molecule type" value="Genomic_DNA"/>
</dbReference>
<evidence type="ECO:0000259" key="9">
    <source>
        <dbReference type="Pfam" id="PF02953"/>
    </source>
</evidence>
<dbReference type="OrthoDB" id="344165at2759"/>
<evidence type="ECO:0000256" key="2">
    <source>
        <dbReference type="ARBA" id="ARBA00006720"/>
    </source>
</evidence>
<keyword evidence="6 8" id="KW-1015">Disulfide bond</keyword>
<evidence type="ECO:0000256" key="3">
    <source>
        <dbReference type="ARBA" id="ARBA00022792"/>
    </source>
</evidence>
<dbReference type="Pfam" id="PF02953">
    <property type="entry name" value="zf-Tim10_DDP"/>
    <property type="match status" value="1"/>
</dbReference>
<evidence type="ECO:0000256" key="7">
    <source>
        <dbReference type="ARBA" id="ARBA00023186"/>
    </source>
</evidence>
<keyword evidence="3 8" id="KW-0999">Mitochondrion inner membrane</keyword>
<keyword evidence="11" id="KW-1185">Reference proteome</keyword>
<gene>
    <name evidence="10" type="ORF">CDD81_2785</name>
</gene>
<dbReference type="STRING" id="1399860.A0A2C5XXH4"/>